<proteinExistence type="predicted"/>
<protein>
    <recommendedName>
        <fullName evidence="3">Bifunctional 3-demethylubiquinone-9 3-methyltransferase/ 2-octaprenyl-6-hydroxy phenol methylase</fullName>
    </recommendedName>
</protein>
<sequence length="283" mass="32391">MISKISGGPTNLLFTTKVLGKYHVEYFVCNETGFIQTEDPYWLDEAYSDAITALDLGLVSRNFEKASLTSKVVEKSFPYASKFIDYGGGYGMFTRLMRDRGFDFLHYDTHCQNLFAKGFEIEELLARERYRFDLLSAWEVFEHLADPLASLDEMLNVADAVLFSTELVPNSAIQSPKDWWYFTPETGQHISFYTTAALEYMAEKFSLNLYSDGLSNHMLSKQKAVSDPFREKVHPSVSSRVRNRFIRKSKKLKAHRASLLQEDFQRALRQLNVDIGASDACSN</sequence>
<reference evidence="1 2" key="1">
    <citation type="submission" date="2019-02" db="EMBL/GenBank/DDBJ databases">
        <title>Deep-cultivation of Planctomycetes and their phenomic and genomic characterization uncovers novel biology.</title>
        <authorList>
            <person name="Wiegand S."/>
            <person name="Jogler M."/>
            <person name="Boedeker C."/>
            <person name="Pinto D."/>
            <person name="Vollmers J."/>
            <person name="Rivas-Marin E."/>
            <person name="Kohn T."/>
            <person name="Peeters S.H."/>
            <person name="Heuer A."/>
            <person name="Rast P."/>
            <person name="Oberbeckmann S."/>
            <person name="Bunk B."/>
            <person name="Jeske O."/>
            <person name="Meyerdierks A."/>
            <person name="Storesund J.E."/>
            <person name="Kallscheuer N."/>
            <person name="Luecker S."/>
            <person name="Lage O.M."/>
            <person name="Pohl T."/>
            <person name="Merkel B.J."/>
            <person name="Hornburger P."/>
            <person name="Mueller R.-W."/>
            <person name="Bruemmer F."/>
            <person name="Labrenz M."/>
            <person name="Spormann A.M."/>
            <person name="Op Den Camp H."/>
            <person name="Overmann J."/>
            <person name="Amann R."/>
            <person name="Jetten M.S.M."/>
            <person name="Mascher T."/>
            <person name="Medema M.H."/>
            <person name="Devos D.P."/>
            <person name="Kaster A.-K."/>
            <person name="Ovreas L."/>
            <person name="Rohde M."/>
            <person name="Galperin M.Y."/>
            <person name="Jogler C."/>
        </authorList>
    </citation>
    <scope>NUCLEOTIDE SEQUENCE [LARGE SCALE GENOMIC DNA]</scope>
    <source>
        <strain evidence="1 2">Pla52n</strain>
    </source>
</reference>
<dbReference type="OrthoDB" id="9816564at2"/>
<keyword evidence="2" id="KW-1185">Reference proteome</keyword>
<evidence type="ECO:0008006" key="3">
    <source>
        <dbReference type="Google" id="ProtNLM"/>
    </source>
</evidence>
<evidence type="ECO:0000313" key="2">
    <source>
        <dbReference type="Proteomes" id="UP000320176"/>
    </source>
</evidence>
<dbReference type="AlphaFoldDB" id="A0A5C6AP40"/>
<organism evidence="1 2">
    <name type="scientific">Stieleria varia</name>
    <dbReference type="NCBI Taxonomy" id="2528005"/>
    <lineage>
        <taxon>Bacteria</taxon>
        <taxon>Pseudomonadati</taxon>
        <taxon>Planctomycetota</taxon>
        <taxon>Planctomycetia</taxon>
        <taxon>Pirellulales</taxon>
        <taxon>Pirellulaceae</taxon>
        <taxon>Stieleria</taxon>
    </lineage>
</organism>
<dbReference type="RefSeq" id="WP_146521715.1">
    <property type="nucleotide sequence ID" value="NZ_CP151726.1"/>
</dbReference>
<gene>
    <name evidence="1" type="ORF">Pla52n_46420</name>
</gene>
<evidence type="ECO:0000313" key="1">
    <source>
        <dbReference type="EMBL" id="TWU01268.1"/>
    </source>
</evidence>
<dbReference type="SUPFAM" id="SSF53335">
    <property type="entry name" value="S-adenosyl-L-methionine-dependent methyltransferases"/>
    <property type="match status" value="1"/>
</dbReference>
<accession>A0A5C6AP40</accession>
<name>A0A5C6AP40_9BACT</name>
<comment type="caution">
    <text evidence="1">The sequence shown here is derived from an EMBL/GenBank/DDBJ whole genome shotgun (WGS) entry which is preliminary data.</text>
</comment>
<dbReference type="EMBL" id="SJPN01000005">
    <property type="protein sequence ID" value="TWU01268.1"/>
    <property type="molecule type" value="Genomic_DNA"/>
</dbReference>
<dbReference type="Gene3D" id="3.40.50.150">
    <property type="entry name" value="Vaccinia Virus protein VP39"/>
    <property type="match status" value="1"/>
</dbReference>
<dbReference type="Pfam" id="PF13489">
    <property type="entry name" value="Methyltransf_23"/>
    <property type="match status" value="1"/>
</dbReference>
<dbReference type="InterPro" id="IPR029063">
    <property type="entry name" value="SAM-dependent_MTases_sf"/>
</dbReference>
<dbReference type="Proteomes" id="UP000320176">
    <property type="component" value="Unassembled WGS sequence"/>
</dbReference>